<dbReference type="Pfam" id="PF00106">
    <property type="entry name" value="adh_short"/>
    <property type="match status" value="1"/>
</dbReference>
<dbReference type="InterPro" id="IPR020904">
    <property type="entry name" value="Sc_DH/Rdtase_CS"/>
</dbReference>
<dbReference type="EMBL" id="BAAANC010000005">
    <property type="protein sequence ID" value="GAA1558447.1"/>
    <property type="molecule type" value="Genomic_DNA"/>
</dbReference>
<evidence type="ECO:0000313" key="5">
    <source>
        <dbReference type="EMBL" id="GAA1558447.1"/>
    </source>
</evidence>
<keyword evidence="2" id="KW-0560">Oxidoreductase</keyword>
<evidence type="ECO:0000256" key="3">
    <source>
        <dbReference type="RuleBase" id="RU000363"/>
    </source>
</evidence>
<gene>
    <name evidence="5" type="ORF">GCM10009741_74180</name>
</gene>
<sequence length="330" mass="35474">MGVVVVTGASAGIGRASARLFAERGYDVGLIARGSDGLTAAAKEVELAGGRAIAVPADVSDSTAVDEAAARIEEELGPIDVWINDAMATVFGPFLELEPDEFRRVTEVTYLGYVNGTRAALHRMVPRDRGVIVQIGSALAFRGIPLQSAYCGAKHAIQGFTDSIRCELLHDESKVRITEVQMPAVNTPQFRIQRSKLDRKAQPVPPIFQPELAAEAIWHAAHHRRRQLWVGFPTVYTIVGERLAAPLLDAFLGKTGFNSQQVDEPETQGRPDNLYDPVPGDHGSHGAFDTKAKAASRQLAFTLSPPVARLAETVDALANRAGRLLAKVAG</sequence>
<dbReference type="InterPro" id="IPR036291">
    <property type="entry name" value="NAD(P)-bd_dom_sf"/>
</dbReference>
<comment type="caution">
    <text evidence="5">The sequence shown here is derived from an EMBL/GenBank/DDBJ whole genome shotgun (WGS) entry which is preliminary data.</text>
</comment>
<dbReference type="NCBIfam" id="NF005495">
    <property type="entry name" value="PRK07109.1"/>
    <property type="match status" value="1"/>
</dbReference>
<evidence type="ECO:0000256" key="2">
    <source>
        <dbReference type="ARBA" id="ARBA00023002"/>
    </source>
</evidence>
<dbReference type="RefSeq" id="WP_344182797.1">
    <property type="nucleotide sequence ID" value="NZ_BAAANC010000005.1"/>
</dbReference>
<feature type="region of interest" description="Disordered" evidence="4">
    <location>
        <begin position="259"/>
        <end position="288"/>
    </location>
</feature>
<name>A0ABN2CH02_9ACTN</name>
<accession>A0ABN2CH02</accession>
<dbReference type="PRINTS" id="PR00081">
    <property type="entry name" value="GDHRDH"/>
</dbReference>
<reference evidence="5 6" key="1">
    <citation type="journal article" date="2019" name="Int. J. Syst. Evol. Microbiol.">
        <title>The Global Catalogue of Microorganisms (GCM) 10K type strain sequencing project: providing services to taxonomists for standard genome sequencing and annotation.</title>
        <authorList>
            <consortium name="The Broad Institute Genomics Platform"/>
            <consortium name="The Broad Institute Genome Sequencing Center for Infectious Disease"/>
            <person name="Wu L."/>
            <person name="Ma J."/>
        </authorList>
    </citation>
    <scope>NUCLEOTIDE SEQUENCE [LARGE SCALE GENOMIC DNA]</scope>
    <source>
        <strain evidence="5 6">JCM 14303</strain>
    </source>
</reference>
<dbReference type="Gene3D" id="3.40.50.720">
    <property type="entry name" value="NAD(P)-binding Rossmann-like Domain"/>
    <property type="match status" value="1"/>
</dbReference>
<dbReference type="PANTHER" id="PTHR44196">
    <property type="entry name" value="DEHYDROGENASE/REDUCTASE SDR FAMILY MEMBER 7B"/>
    <property type="match status" value="1"/>
</dbReference>
<protein>
    <submittedName>
        <fullName evidence="5">SDR family oxidoreductase</fullName>
    </submittedName>
</protein>
<proteinExistence type="inferred from homology"/>
<evidence type="ECO:0000256" key="1">
    <source>
        <dbReference type="ARBA" id="ARBA00006484"/>
    </source>
</evidence>
<dbReference type="SUPFAM" id="SSF51735">
    <property type="entry name" value="NAD(P)-binding Rossmann-fold domains"/>
    <property type="match status" value="1"/>
</dbReference>
<evidence type="ECO:0000256" key="4">
    <source>
        <dbReference type="SAM" id="MobiDB-lite"/>
    </source>
</evidence>
<organism evidence="5 6">
    <name type="scientific">Kribbella lupini</name>
    <dbReference type="NCBI Taxonomy" id="291602"/>
    <lineage>
        <taxon>Bacteria</taxon>
        <taxon>Bacillati</taxon>
        <taxon>Actinomycetota</taxon>
        <taxon>Actinomycetes</taxon>
        <taxon>Propionibacteriales</taxon>
        <taxon>Kribbellaceae</taxon>
        <taxon>Kribbella</taxon>
    </lineage>
</organism>
<dbReference type="PANTHER" id="PTHR44196:SF1">
    <property type="entry name" value="DEHYDROGENASE_REDUCTASE SDR FAMILY MEMBER 7B"/>
    <property type="match status" value="1"/>
</dbReference>
<dbReference type="InterPro" id="IPR002347">
    <property type="entry name" value="SDR_fam"/>
</dbReference>
<evidence type="ECO:0000313" key="6">
    <source>
        <dbReference type="Proteomes" id="UP001500363"/>
    </source>
</evidence>
<dbReference type="PROSITE" id="PS00061">
    <property type="entry name" value="ADH_SHORT"/>
    <property type="match status" value="1"/>
</dbReference>
<keyword evidence="6" id="KW-1185">Reference proteome</keyword>
<dbReference type="PRINTS" id="PR00080">
    <property type="entry name" value="SDRFAMILY"/>
</dbReference>
<comment type="similarity">
    <text evidence="1 3">Belongs to the short-chain dehydrogenases/reductases (SDR) family.</text>
</comment>
<dbReference type="Proteomes" id="UP001500363">
    <property type="component" value="Unassembled WGS sequence"/>
</dbReference>